<sequence length="227" mass="26115">MARSIPTSLMGTNGSFRILHWNWPKPSVFLSIRDMSADHGTWEDETWDGYDNYHDMDARARLQFAHDIGSDRLIECWSNLTYTLDWDDHILTYLQIDYTNAYCAIGCCRMLSGGFRLAFMLKAKAVHVLGIKSSGEEEEYICGSRIYSNAASGYSEDLNNEEMIKRHGIVCNPSEDIWAKWKKHDGSELGLRSRTTGPWACNGASQVEEPWLCFERSHCEKWQHVYP</sequence>
<gene>
    <name evidence="1" type="ORF">EKO04_009836</name>
</gene>
<reference evidence="1" key="2">
    <citation type="submission" date="2020-09" db="EMBL/GenBank/DDBJ databases">
        <title>Reference genome assembly for Australian Ascochyta lentis isolate Al4.</title>
        <authorList>
            <person name="Lee R.C."/>
            <person name="Farfan-Caceres L.M."/>
            <person name="Debler J.W."/>
            <person name="Williams A.H."/>
            <person name="Henares B.M."/>
        </authorList>
    </citation>
    <scope>NUCLEOTIDE SEQUENCE</scope>
    <source>
        <strain evidence="1">Al4</strain>
    </source>
</reference>
<proteinExistence type="predicted"/>
<dbReference type="OrthoDB" id="10456909at2759"/>
<name>A0A8H7IVZ1_9PLEO</name>
<reference evidence="1" key="1">
    <citation type="submission" date="2018-12" db="EMBL/GenBank/DDBJ databases">
        <authorList>
            <person name="Syme R.A."/>
            <person name="Farfan-Caceres L."/>
            <person name="Lichtenzveig J."/>
        </authorList>
    </citation>
    <scope>NUCLEOTIDE SEQUENCE</scope>
    <source>
        <strain evidence="1">Al4</strain>
    </source>
</reference>
<protein>
    <submittedName>
        <fullName evidence="1">Uncharacterized protein</fullName>
    </submittedName>
</protein>
<accession>A0A8H7IVZ1</accession>
<dbReference type="Proteomes" id="UP000651452">
    <property type="component" value="Unassembled WGS sequence"/>
</dbReference>
<dbReference type="EMBL" id="RZGK01000019">
    <property type="protein sequence ID" value="KAF9692158.1"/>
    <property type="molecule type" value="Genomic_DNA"/>
</dbReference>
<organism evidence="1 2">
    <name type="scientific">Ascochyta lentis</name>
    <dbReference type="NCBI Taxonomy" id="205686"/>
    <lineage>
        <taxon>Eukaryota</taxon>
        <taxon>Fungi</taxon>
        <taxon>Dikarya</taxon>
        <taxon>Ascomycota</taxon>
        <taxon>Pezizomycotina</taxon>
        <taxon>Dothideomycetes</taxon>
        <taxon>Pleosporomycetidae</taxon>
        <taxon>Pleosporales</taxon>
        <taxon>Pleosporineae</taxon>
        <taxon>Didymellaceae</taxon>
        <taxon>Ascochyta</taxon>
    </lineage>
</organism>
<comment type="caution">
    <text evidence="1">The sequence shown here is derived from an EMBL/GenBank/DDBJ whole genome shotgun (WGS) entry which is preliminary data.</text>
</comment>
<evidence type="ECO:0000313" key="2">
    <source>
        <dbReference type="Proteomes" id="UP000651452"/>
    </source>
</evidence>
<dbReference type="AlphaFoldDB" id="A0A8H7IVZ1"/>
<evidence type="ECO:0000313" key="1">
    <source>
        <dbReference type="EMBL" id="KAF9692158.1"/>
    </source>
</evidence>
<keyword evidence="2" id="KW-1185">Reference proteome</keyword>